<accession>A0A380TF34</accession>
<dbReference type="AlphaFoldDB" id="A0A380TF34"/>
<name>A0A380TF34_9ZZZZ</name>
<reference evidence="4" key="1">
    <citation type="submission" date="2018-07" db="EMBL/GenBank/DDBJ databases">
        <authorList>
            <person name="Quirk P.G."/>
            <person name="Krulwich T.A."/>
        </authorList>
    </citation>
    <scope>NUCLEOTIDE SEQUENCE</scope>
</reference>
<keyword evidence="3" id="KW-0460">Magnesium</keyword>
<dbReference type="GO" id="GO:0016787">
    <property type="term" value="F:hydrolase activity"/>
    <property type="evidence" value="ECO:0007669"/>
    <property type="project" value="UniProtKB-KW"/>
</dbReference>
<dbReference type="EMBL" id="UIDG01000182">
    <property type="protein sequence ID" value="SUS06289.1"/>
    <property type="molecule type" value="Genomic_DNA"/>
</dbReference>
<evidence type="ECO:0000256" key="3">
    <source>
        <dbReference type="ARBA" id="ARBA00022842"/>
    </source>
</evidence>
<dbReference type="SUPFAM" id="SSF56784">
    <property type="entry name" value="HAD-like"/>
    <property type="match status" value="1"/>
</dbReference>
<dbReference type="PANTHER" id="PTHR43344">
    <property type="entry name" value="PHOSPHOSERINE PHOSPHATASE"/>
    <property type="match status" value="1"/>
</dbReference>
<protein>
    <submittedName>
        <fullName evidence="4">Nonspecific acid phosphatase</fullName>
    </submittedName>
</protein>
<evidence type="ECO:0000256" key="1">
    <source>
        <dbReference type="ARBA" id="ARBA00022723"/>
    </source>
</evidence>
<dbReference type="PANTHER" id="PTHR43344:SF13">
    <property type="entry name" value="PHOSPHATASE RV3661-RELATED"/>
    <property type="match status" value="1"/>
</dbReference>
<evidence type="ECO:0000313" key="4">
    <source>
        <dbReference type="EMBL" id="SUS06289.1"/>
    </source>
</evidence>
<dbReference type="GO" id="GO:0046872">
    <property type="term" value="F:metal ion binding"/>
    <property type="evidence" value="ECO:0007669"/>
    <property type="project" value="UniProtKB-KW"/>
</dbReference>
<organism evidence="4">
    <name type="scientific">metagenome</name>
    <dbReference type="NCBI Taxonomy" id="256318"/>
    <lineage>
        <taxon>unclassified sequences</taxon>
        <taxon>metagenomes</taxon>
    </lineage>
</organism>
<dbReference type="Gene3D" id="3.40.50.1000">
    <property type="entry name" value="HAD superfamily/HAD-like"/>
    <property type="match status" value="1"/>
</dbReference>
<dbReference type="Pfam" id="PF12710">
    <property type="entry name" value="HAD"/>
    <property type="match status" value="1"/>
</dbReference>
<keyword evidence="1" id="KW-0479">Metal-binding</keyword>
<keyword evidence="2" id="KW-0378">Hydrolase</keyword>
<sequence>MNLRLIKRSLAAVAVFWLFAMASVAGAADDPLPSWTAGPAKTAVLEFVKAVTDAKSPSFVKPEERIATFDNDGTLWPSHPMYTQLAFALDRIKALAPQHPEWTTNQPFKAVLDNDLEALAASGEKGLVELVMASHAGMTTDEFEAIVSDWYDKARHPRFKRRYTELAYQPMLELLAYLRANDFKTFIVSGGGVEFMRPMTEAVYGVPPEQVVGSTIKTQYEVQNGKPVLMRLPQIDFIDDKTGKPVGINKFIGRRPIAAFGNSAGDREMLEWTGAGGGARLMMLVFHDDAEREYAYGPANGLPDTKFGTFPQALMDEAKQKGWVVISMKSDWAAIFAETPK</sequence>
<dbReference type="InterPro" id="IPR050582">
    <property type="entry name" value="HAD-like_SerB"/>
</dbReference>
<dbReference type="InterPro" id="IPR036412">
    <property type="entry name" value="HAD-like_sf"/>
</dbReference>
<proteinExistence type="predicted"/>
<dbReference type="InterPro" id="IPR023214">
    <property type="entry name" value="HAD_sf"/>
</dbReference>
<gene>
    <name evidence="4" type="ORF">DF3PB_2620008</name>
</gene>
<evidence type="ECO:0000256" key="2">
    <source>
        <dbReference type="ARBA" id="ARBA00022801"/>
    </source>
</evidence>